<dbReference type="EMBL" id="FOXH01000003">
    <property type="protein sequence ID" value="SFP44815.1"/>
    <property type="molecule type" value="Genomic_DNA"/>
</dbReference>
<dbReference type="Pfam" id="PF13528">
    <property type="entry name" value="Glyco_trans_1_3"/>
    <property type="match status" value="1"/>
</dbReference>
<keyword evidence="2" id="KW-1185">Reference proteome</keyword>
<accession>A0A1I5QEX1</accession>
<dbReference type="PANTHER" id="PTHR21015:SF22">
    <property type="entry name" value="GLYCOSYLTRANSFERASE"/>
    <property type="match status" value="1"/>
</dbReference>
<dbReference type="AlphaFoldDB" id="A0A1I5QEX1"/>
<reference evidence="1 2" key="1">
    <citation type="submission" date="2016-10" db="EMBL/GenBank/DDBJ databases">
        <authorList>
            <person name="de Groot N.N."/>
        </authorList>
    </citation>
    <scope>NUCLEOTIDE SEQUENCE [LARGE SCALE GENOMIC DNA]</scope>
    <source>
        <strain evidence="2">E92,LMG 26720,CCM 7988</strain>
    </source>
</reference>
<dbReference type="OrthoDB" id="9793805at2"/>
<proteinExistence type="predicted"/>
<dbReference type="GO" id="GO:0016757">
    <property type="term" value="F:glycosyltransferase activity"/>
    <property type="evidence" value="ECO:0007669"/>
    <property type="project" value="TreeGrafter"/>
</dbReference>
<organism evidence="1 2">
    <name type="scientific">Pseudarcicella hirudinis</name>
    <dbReference type="NCBI Taxonomy" id="1079859"/>
    <lineage>
        <taxon>Bacteria</taxon>
        <taxon>Pseudomonadati</taxon>
        <taxon>Bacteroidota</taxon>
        <taxon>Cytophagia</taxon>
        <taxon>Cytophagales</taxon>
        <taxon>Flectobacillaceae</taxon>
        <taxon>Pseudarcicella</taxon>
    </lineage>
</organism>
<gene>
    <name evidence="1" type="ORF">SAMN04515674_103162</name>
</gene>
<dbReference type="Proteomes" id="UP000199306">
    <property type="component" value="Unassembled WGS sequence"/>
</dbReference>
<evidence type="ECO:0008006" key="3">
    <source>
        <dbReference type="Google" id="ProtNLM"/>
    </source>
</evidence>
<dbReference type="SUPFAM" id="SSF53756">
    <property type="entry name" value="UDP-Glycosyltransferase/glycogen phosphorylase"/>
    <property type="match status" value="1"/>
</dbReference>
<dbReference type="Gene3D" id="3.40.50.2000">
    <property type="entry name" value="Glycogen Phosphorylase B"/>
    <property type="match status" value="1"/>
</dbReference>
<sequence length="384" mass="44484">MSKFLFIVQGEGRGHMTQAISLYETLTAAGHQVVATMVGTAEGREVPDFFQQKVDVPMRTFPSPSLVYGMGKSVNLLQTVLRPLLKAKKYWKSTELVHETVEKYKPDVIVNFYEMVCGFYYARYRSQIPCVNIAHQYLLLHKNFVSLPDKWFDRVLLNMNTKLTMIGSTRKLALSFVEMPNDTAQNIYVTPPLLRNEVRDLVPKQEPYLLAYITHHRLSEDIIEWHRNHRDVKIHCFWDKKDFGTEWHFSENLIFHQINAEKYLEMMQNCTGLVSTAGFESVCEAMYLGKPVMMIPVPNHIEQAINALDATRAGAGITDTGFDFSKFLEYLPLHKDVSHDFQNWHAQTGRMFLKHLEELAQPRQEVYSLSGKLPRNPLRWLALR</sequence>
<dbReference type="PANTHER" id="PTHR21015">
    <property type="entry name" value="UDP-N-ACETYLGLUCOSAMINE--N-ACETYLMURAMYL-(PENTAPEPTIDE) PYROPHOSPHORYL-UNDECAPRENOL N-ACETYLGLUCOSAMINE TRANSFERASE 1"/>
    <property type="match status" value="1"/>
</dbReference>
<dbReference type="STRING" id="1079859.SAMN04515674_103162"/>
<evidence type="ECO:0000313" key="2">
    <source>
        <dbReference type="Proteomes" id="UP000199306"/>
    </source>
</evidence>
<protein>
    <recommendedName>
        <fullName evidence="3">Glycosyltransferase</fullName>
    </recommendedName>
</protein>
<name>A0A1I5QEX1_9BACT</name>
<evidence type="ECO:0000313" key="1">
    <source>
        <dbReference type="EMBL" id="SFP44815.1"/>
    </source>
</evidence>
<dbReference type="RefSeq" id="WP_092014114.1">
    <property type="nucleotide sequence ID" value="NZ_FOXH01000003.1"/>
</dbReference>